<comment type="caution">
    <text evidence="4">The sequence shown here is derived from an EMBL/GenBank/DDBJ whole genome shotgun (WGS) entry which is preliminary data.</text>
</comment>
<accession>A0A9W7CAD9</accession>
<dbReference type="PANTHER" id="PTHR11783">
    <property type="entry name" value="SULFOTRANSFERASE SULT"/>
    <property type="match status" value="1"/>
</dbReference>
<evidence type="ECO:0000259" key="3">
    <source>
        <dbReference type="Pfam" id="PF00685"/>
    </source>
</evidence>
<evidence type="ECO:0000256" key="1">
    <source>
        <dbReference type="ARBA" id="ARBA00005771"/>
    </source>
</evidence>
<sequence length="299" mass="34003">MTDKKQPLLPITLERTLSAISSYTPTQPLTVIIASYPKSGTTWMQNVIYELLALRSFRIKGDKITLDHISDYCPFVENDKAWVYDGEGPPTLQPNHLTAHSGIDATIFNTHLYLTSMPPSPTVKYIYMTRSPRDVCNSFYHHLSHQSVDDGGYEGSRSEFVKDWNEGKIAFGAWGDHLKSWLDEEGNCRDERCLRVDYSYMKKDIEGAVRMTARHIGVGEVTDEELGDIIPRLSVTYMKANIDKFEPRSVKWVDKGDGFSFVRKGNEGDGKKEFSEEDETVFKEGLEKFPPPRGCEDLL</sequence>
<protein>
    <recommendedName>
        <fullName evidence="3">Sulfotransferase domain-containing protein</fullName>
    </recommendedName>
</protein>
<comment type="similarity">
    <text evidence="1">Belongs to the sulfotransferase 1 family.</text>
</comment>
<dbReference type="InterPro" id="IPR000863">
    <property type="entry name" value="Sulfotransferase_dom"/>
</dbReference>
<feature type="domain" description="Sulfotransferase" evidence="3">
    <location>
        <begin position="31"/>
        <end position="285"/>
    </location>
</feature>
<dbReference type="Gene3D" id="3.40.50.300">
    <property type="entry name" value="P-loop containing nucleotide triphosphate hydrolases"/>
    <property type="match status" value="1"/>
</dbReference>
<evidence type="ECO:0000313" key="4">
    <source>
        <dbReference type="EMBL" id="GMI02586.1"/>
    </source>
</evidence>
<dbReference type="InterPro" id="IPR027417">
    <property type="entry name" value="P-loop_NTPase"/>
</dbReference>
<dbReference type="Proteomes" id="UP001165160">
    <property type="component" value="Unassembled WGS sequence"/>
</dbReference>
<name>A0A9W7CAD9_9STRA</name>
<keyword evidence="5" id="KW-1185">Reference proteome</keyword>
<dbReference type="Pfam" id="PF00685">
    <property type="entry name" value="Sulfotransfer_1"/>
    <property type="match status" value="1"/>
</dbReference>
<dbReference type="GO" id="GO:0008146">
    <property type="term" value="F:sulfotransferase activity"/>
    <property type="evidence" value="ECO:0007669"/>
    <property type="project" value="InterPro"/>
</dbReference>
<dbReference type="EMBL" id="BRXX01000286">
    <property type="protein sequence ID" value="GMI02586.1"/>
    <property type="molecule type" value="Genomic_DNA"/>
</dbReference>
<organism evidence="4 5">
    <name type="scientific">Triparma verrucosa</name>
    <dbReference type="NCBI Taxonomy" id="1606542"/>
    <lineage>
        <taxon>Eukaryota</taxon>
        <taxon>Sar</taxon>
        <taxon>Stramenopiles</taxon>
        <taxon>Ochrophyta</taxon>
        <taxon>Bolidophyceae</taxon>
        <taxon>Parmales</taxon>
        <taxon>Triparmaceae</taxon>
        <taxon>Triparma</taxon>
    </lineage>
</organism>
<dbReference type="AlphaFoldDB" id="A0A9W7CAD9"/>
<evidence type="ECO:0000256" key="2">
    <source>
        <dbReference type="ARBA" id="ARBA00022679"/>
    </source>
</evidence>
<keyword evidence="2" id="KW-0808">Transferase</keyword>
<gene>
    <name evidence="4" type="ORF">TrVE_jg13789</name>
</gene>
<dbReference type="SUPFAM" id="SSF52540">
    <property type="entry name" value="P-loop containing nucleoside triphosphate hydrolases"/>
    <property type="match status" value="1"/>
</dbReference>
<proteinExistence type="inferred from homology"/>
<reference evidence="5" key="1">
    <citation type="journal article" date="2023" name="Commun. Biol.">
        <title>Genome analysis of Parmales, the sister group of diatoms, reveals the evolutionary specialization of diatoms from phago-mixotrophs to photoautotrophs.</title>
        <authorList>
            <person name="Ban H."/>
            <person name="Sato S."/>
            <person name="Yoshikawa S."/>
            <person name="Yamada K."/>
            <person name="Nakamura Y."/>
            <person name="Ichinomiya M."/>
            <person name="Sato N."/>
            <person name="Blanc-Mathieu R."/>
            <person name="Endo H."/>
            <person name="Kuwata A."/>
            <person name="Ogata H."/>
        </authorList>
    </citation>
    <scope>NUCLEOTIDE SEQUENCE [LARGE SCALE GENOMIC DNA]</scope>
    <source>
        <strain evidence="5">NIES 3699</strain>
    </source>
</reference>
<evidence type="ECO:0000313" key="5">
    <source>
        <dbReference type="Proteomes" id="UP001165160"/>
    </source>
</evidence>